<accession>A0A4Y6UWN0</accession>
<evidence type="ECO:0000256" key="1">
    <source>
        <dbReference type="ARBA" id="ARBA00023015"/>
    </source>
</evidence>
<dbReference type="OrthoDB" id="45544at2"/>
<reference evidence="6 7" key="1">
    <citation type="submission" date="2019-06" db="EMBL/GenBank/DDBJ databases">
        <title>Saccharibacillus brassicae sp. nov., an endophytic bacterium isolated from Chinese cabbage seeds (Brassica pekinensis).</title>
        <authorList>
            <person name="Jiang L."/>
            <person name="Lee J."/>
            <person name="Kim S.W."/>
        </authorList>
    </citation>
    <scope>NUCLEOTIDE SEQUENCE [LARGE SCALE GENOMIC DNA]</scope>
    <source>
        <strain evidence="7">KCTC 43072 / ATSA2</strain>
    </source>
</reference>
<name>A0A4Y6UWN0_SACBS</name>
<dbReference type="AlphaFoldDB" id="A0A4Y6UWN0"/>
<dbReference type="SMART" id="SM00871">
    <property type="entry name" value="AraC_E_bind"/>
    <property type="match status" value="1"/>
</dbReference>
<dbReference type="PROSITE" id="PS01124">
    <property type="entry name" value="HTH_ARAC_FAMILY_2"/>
    <property type="match status" value="1"/>
</dbReference>
<evidence type="ECO:0000256" key="3">
    <source>
        <dbReference type="ARBA" id="ARBA00023163"/>
    </source>
</evidence>
<dbReference type="InterPro" id="IPR018062">
    <property type="entry name" value="HTH_AraC-typ_CS"/>
</dbReference>
<dbReference type="Proteomes" id="UP000316968">
    <property type="component" value="Chromosome"/>
</dbReference>
<dbReference type="GO" id="GO:0043565">
    <property type="term" value="F:sequence-specific DNA binding"/>
    <property type="evidence" value="ECO:0007669"/>
    <property type="project" value="InterPro"/>
</dbReference>
<dbReference type="InterPro" id="IPR011256">
    <property type="entry name" value="Reg_factor_effector_dom_sf"/>
</dbReference>
<dbReference type="Gene3D" id="1.10.10.60">
    <property type="entry name" value="Homeodomain-like"/>
    <property type="match status" value="2"/>
</dbReference>
<dbReference type="SUPFAM" id="SSF46689">
    <property type="entry name" value="Homeodomain-like"/>
    <property type="match status" value="2"/>
</dbReference>
<protein>
    <submittedName>
        <fullName evidence="6">Helix-turn-helix domain-containing protein</fullName>
    </submittedName>
</protein>
<dbReference type="GO" id="GO:0003700">
    <property type="term" value="F:DNA-binding transcription factor activity"/>
    <property type="evidence" value="ECO:0007669"/>
    <property type="project" value="InterPro"/>
</dbReference>
<evidence type="ECO:0000256" key="4">
    <source>
        <dbReference type="SAM" id="MobiDB-lite"/>
    </source>
</evidence>
<dbReference type="Gene3D" id="3.20.80.10">
    <property type="entry name" value="Regulatory factor, effector binding domain"/>
    <property type="match status" value="1"/>
</dbReference>
<dbReference type="InterPro" id="IPR010499">
    <property type="entry name" value="AraC_E-bd"/>
</dbReference>
<gene>
    <name evidence="6" type="ORF">FFV09_05865</name>
</gene>
<feature type="compositionally biased region" description="Pro residues" evidence="4">
    <location>
        <begin position="66"/>
        <end position="78"/>
    </location>
</feature>
<evidence type="ECO:0000313" key="6">
    <source>
        <dbReference type="EMBL" id="QDH20425.1"/>
    </source>
</evidence>
<sequence>MNKRSQRREPGELNKKPDHLPEYRPDNRPPEEAVSGQPGDPDRSGGPTLAGVPASSGQPAPGSAAPEPPVSPSPPASPPSRENFGRPETLGTIERVLDEVERRLTDKVVLDELAEHAYLSKFHLHRLMRAATGLPLMEYIRARKLSASAHALLDTGSSGTVLGTALAFGFEHEQSYIRAFKRQFGVTPAQFRRGTAQIRLVERYDTSALKEIRRGVVFEPTFVIKPRSLYAGRRATIPLAENFERHTANAQGVSFFYGEHAQIPRKLKPSVYIGLTLYPPEYGAEATDYLTSAEVSSLEGLEAQWDTAELPAGKYAVFTYIGRFHPEHLTIHELNDIWNYMDEWLLRSPYEQAHGHHFEYIDAALAREDYCEADLYIPIRDLRT</sequence>
<feature type="region of interest" description="Disordered" evidence="4">
    <location>
        <begin position="1"/>
        <end position="90"/>
    </location>
</feature>
<dbReference type="RefSeq" id="WP_141446927.1">
    <property type="nucleotide sequence ID" value="NZ_CP041217.1"/>
</dbReference>
<dbReference type="Pfam" id="PF12833">
    <property type="entry name" value="HTH_18"/>
    <property type="match status" value="1"/>
</dbReference>
<proteinExistence type="predicted"/>
<dbReference type="KEGG" id="saca:FFV09_05865"/>
<evidence type="ECO:0000259" key="5">
    <source>
        <dbReference type="PROSITE" id="PS01124"/>
    </source>
</evidence>
<dbReference type="InterPro" id="IPR050959">
    <property type="entry name" value="MarA-like"/>
</dbReference>
<dbReference type="Pfam" id="PF06445">
    <property type="entry name" value="GyrI-like"/>
    <property type="match status" value="1"/>
</dbReference>
<organism evidence="6 7">
    <name type="scientific">Saccharibacillus brassicae</name>
    <dbReference type="NCBI Taxonomy" id="2583377"/>
    <lineage>
        <taxon>Bacteria</taxon>
        <taxon>Bacillati</taxon>
        <taxon>Bacillota</taxon>
        <taxon>Bacilli</taxon>
        <taxon>Bacillales</taxon>
        <taxon>Paenibacillaceae</taxon>
        <taxon>Saccharibacillus</taxon>
    </lineage>
</organism>
<evidence type="ECO:0000313" key="7">
    <source>
        <dbReference type="Proteomes" id="UP000316968"/>
    </source>
</evidence>
<dbReference type="SUPFAM" id="SSF55136">
    <property type="entry name" value="Probable bacterial effector-binding domain"/>
    <property type="match status" value="1"/>
</dbReference>
<evidence type="ECO:0000256" key="2">
    <source>
        <dbReference type="ARBA" id="ARBA00023125"/>
    </source>
</evidence>
<dbReference type="SMART" id="SM00342">
    <property type="entry name" value="HTH_ARAC"/>
    <property type="match status" value="1"/>
</dbReference>
<feature type="compositionally biased region" description="Basic and acidic residues" evidence="4">
    <location>
        <begin position="7"/>
        <end position="31"/>
    </location>
</feature>
<dbReference type="EMBL" id="CP041217">
    <property type="protein sequence ID" value="QDH20425.1"/>
    <property type="molecule type" value="Genomic_DNA"/>
</dbReference>
<dbReference type="PROSITE" id="PS00041">
    <property type="entry name" value="HTH_ARAC_FAMILY_1"/>
    <property type="match status" value="1"/>
</dbReference>
<keyword evidence="1" id="KW-0805">Transcription regulation</keyword>
<dbReference type="PANTHER" id="PTHR47504:SF5">
    <property type="entry name" value="RIGHT ORIGIN-BINDING PROTEIN"/>
    <property type="match status" value="1"/>
</dbReference>
<dbReference type="InterPro" id="IPR009057">
    <property type="entry name" value="Homeodomain-like_sf"/>
</dbReference>
<keyword evidence="7" id="KW-1185">Reference proteome</keyword>
<keyword evidence="3" id="KW-0804">Transcription</keyword>
<feature type="domain" description="HTH araC/xylS-type" evidence="5">
    <location>
        <begin position="94"/>
        <end position="194"/>
    </location>
</feature>
<dbReference type="PANTHER" id="PTHR47504">
    <property type="entry name" value="RIGHT ORIGIN-BINDING PROTEIN"/>
    <property type="match status" value="1"/>
</dbReference>
<feature type="compositionally biased region" description="Low complexity" evidence="4">
    <location>
        <begin position="50"/>
        <end position="65"/>
    </location>
</feature>
<dbReference type="InterPro" id="IPR018060">
    <property type="entry name" value="HTH_AraC"/>
</dbReference>
<dbReference type="InterPro" id="IPR029442">
    <property type="entry name" value="GyrI-like"/>
</dbReference>
<keyword evidence="2" id="KW-0238">DNA-binding</keyword>